<keyword evidence="8 9" id="KW-0998">Cell outer membrane</keyword>
<dbReference type="InterPro" id="IPR010917">
    <property type="entry name" value="TonB_rcpt_CS"/>
</dbReference>
<evidence type="ECO:0000313" key="16">
    <source>
        <dbReference type="EMBL" id="SCX80692.1"/>
    </source>
</evidence>
<dbReference type="Gene3D" id="2.40.170.20">
    <property type="entry name" value="TonB-dependent receptor, beta-barrel domain"/>
    <property type="match status" value="1"/>
</dbReference>
<name>A0A0P9EPB2_9GAMM</name>
<evidence type="ECO:0000256" key="2">
    <source>
        <dbReference type="ARBA" id="ARBA00022448"/>
    </source>
</evidence>
<evidence type="ECO:0000256" key="5">
    <source>
        <dbReference type="ARBA" id="ARBA00022729"/>
    </source>
</evidence>
<evidence type="ECO:0000256" key="4">
    <source>
        <dbReference type="ARBA" id="ARBA00022692"/>
    </source>
</evidence>
<dbReference type="GO" id="GO:0044718">
    <property type="term" value="P:siderophore transmembrane transport"/>
    <property type="evidence" value="ECO:0007669"/>
    <property type="project" value="TreeGrafter"/>
</dbReference>
<evidence type="ECO:0000256" key="13">
    <source>
        <dbReference type="SAM" id="SignalP"/>
    </source>
</evidence>
<dbReference type="RefSeq" id="WP_054966342.1">
    <property type="nucleotide sequence ID" value="NZ_FMUN01000001.1"/>
</dbReference>
<dbReference type="InterPro" id="IPR036942">
    <property type="entry name" value="Beta-barrel_TonB_sf"/>
</dbReference>
<dbReference type="OrthoDB" id="127311at2"/>
<reference evidence="17" key="1">
    <citation type="submission" date="2016-10" db="EMBL/GenBank/DDBJ databases">
        <authorList>
            <person name="Varghese N."/>
        </authorList>
    </citation>
    <scope>NUCLEOTIDE SEQUENCE [LARGE SCALE GENOMIC DNA]</scope>
    <source>
        <strain evidence="17">HL 19</strain>
    </source>
</reference>
<feature type="signal peptide" evidence="13">
    <location>
        <begin position="1"/>
        <end position="32"/>
    </location>
</feature>
<evidence type="ECO:0000256" key="9">
    <source>
        <dbReference type="PROSITE-ProRule" id="PRU01360"/>
    </source>
</evidence>
<evidence type="ECO:0000256" key="1">
    <source>
        <dbReference type="ARBA" id="ARBA00004571"/>
    </source>
</evidence>
<feature type="region of interest" description="Disordered" evidence="12">
    <location>
        <begin position="48"/>
        <end position="72"/>
    </location>
</feature>
<evidence type="ECO:0000256" key="7">
    <source>
        <dbReference type="ARBA" id="ARBA00023136"/>
    </source>
</evidence>
<dbReference type="AlphaFoldDB" id="A0A0P9EPB2"/>
<evidence type="ECO:0000313" key="17">
    <source>
        <dbReference type="Proteomes" id="UP000183104"/>
    </source>
</evidence>
<keyword evidence="17" id="KW-1185">Reference proteome</keyword>
<dbReference type="Gene3D" id="2.170.130.10">
    <property type="entry name" value="TonB-dependent receptor, plug domain"/>
    <property type="match status" value="1"/>
</dbReference>
<feature type="domain" description="TonB-dependent receptor plug" evidence="15">
    <location>
        <begin position="52"/>
        <end position="159"/>
    </location>
</feature>
<evidence type="ECO:0000256" key="10">
    <source>
        <dbReference type="PROSITE-ProRule" id="PRU10144"/>
    </source>
</evidence>
<dbReference type="Proteomes" id="UP000183104">
    <property type="component" value="Unassembled WGS sequence"/>
</dbReference>
<dbReference type="PATRIC" id="fig|381306.5.peg.532"/>
<dbReference type="EMBL" id="FMUN01000001">
    <property type="protein sequence ID" value="SCX80692.1"/>
    <property type="molecule type" value="Genomic_DNA"/>
</dbReference>
<dbReference type="GO" id="GO:0009279">
    <property type="term" value="C:cell outer membrane"/>
    <property type="evidence" value="ECO:0007669"/>
    <property type="project" value="UniProtKB-SubCell"/>
</dbReference>
<comment type="similarity">
    <text evidence="9 11">Belongs to the TonB-dependent receptor family.</text>
</comment>
<evidence type="ECO:0000259" key="14">
    <source>
        <dbReference type="Pfam" id="PF00593"/>
    </source>
</evidence>
<keyword evidence="5 13" id="KW-0732">Signal</keyword>
<evidence type="ECO:0000256" key="11">
    <source>
        <dbReference type="RuleBase" id="RU003357"/>
    </source>
</evidence>
<dbReference type="PROSITE" id="PS01156">
    <property type="entry name" value="TONB_DEPENDENT_REC_2"/>
    <property type="match status" value="1"/>
</dbReference>
<feature type="chain" id="PRO_5010433575" evidence="13">
    <location>
        <begin position="33"/>
        <end position="733"/>
    </location>
</feature>
<gene>
    <name evidence="16" type="ORF">SAMN05661077_0521</name>
</gene>
<keyword evidence="2 9" id="KW-0813">Transport</keyword>
<dbReference type="GO" id="GO:0015344">
    <property type="term" value="F:siderophore uptake transmembrane transporter activity"/>
    <property type="evidence" value="ECO:0007669"/>
    <property type="project" value="TreeGrafter"/>
</dbReference>
<protein>
    <submittedName>
        <fullName evidence="16">Iron complex outermembrane recepter protein</fullName>
    </submittedName>
</protein>
<dbReference type="STRING" id="381306.AN478_09415"/>
<dbReference type="PANTHER" id="PTHR30069:SF28">
    <property type="entry name" value="TONB-DEPENDENT RECEPTOR YNCD-RELATED"/>
    <property type="match status" value="1"/>
</dbReference>
<proteinExistence type="inferred from homology"/>
<dbReference type="CDD" id="cd01347">
    <property type="entry name" value="ligand_gated_channel"/>
    <property type="match status" value="1"/>
</dbReference>
<evidence type="ECO:0000256" key="3">
    <source>
        <dbReference type="ARBA" id="ARBA00022452"/>
    </source>
</evidence>
<dbReference type="InterPro" id="IPR012910">
    <property type="entry name" value="Plug_dom"/>
</dbReference>
<dbReference type="SUPFAM" id="SSF56935">
    <property type="entry name" value="Porins"/>
    <property type="match status" value="1"/>
</dbReference>
<dbReference type="Pfam" id="PF00593">
    <property type="entry name" value="TonB_dep_Rec_b-barrel"/>
    <property type="match status" value="1"/>
</dbReference>
<feature type="short sequence motif" description="TonB C-terminal box" evidence="10">
    <location>
        <begin position="716"/>
        <end position="733"/>
    </location>
</feature>
<dbReference type="Pfam" id="PF07715">
    <property type="entry name" value="Plug"/>
    <property type="match status" value="1"/>
</dbReference>
<sequence length="733" mass="81079">MRPNRIRPRGARLRGTLLTTLGAFGAMASSQAADLGTIQVESSTIDDRFEDQRDRPSSVQSLDQEEVEKAQPQDIQEVLRRIPGVTTEKSGGSWVKIHMRGVDDQRYMGERPGVAVVIDGVPVFERTGRVNIDLDNIESIRVTKGGASYLYGDDALGGAVSITTKRGADEAGVRVEGETGSYGYRRYLGRAGLAGQSFNGHLQVSSRWADGYHDDADHRADYLNGKLQYYLDDWSDLTVGLEVADREKNSHGTVKGVTAAEEDPKSEDPAYNDYANHFDVRLRKYYLTYSRDLAGGGNLMATGYFYGDRTDFVSNPTDDDPDQYTYDNDYEQAQRGIKGEYRDSAGGLAWMVGTDLRSNYYENEVAYLVETTAWSGGGVTTYQPGELREDNRTDERVAAAYGELKVQPLEALTLTANGRWDRIDLEYRDHLEGADDGEERFGVPSGRLGANWAAGEDLDLYANVSTGFRAPTVEQLFVGSYSTTGTTAPNSDLDPEFAVNKEVGLRARATLAGVDWRGSLAAFQIDRDDYVMGTSGTYAGPESGEDGRYDNIGGARHRGLELAVNSDPERSVAVHVAYTYLETEFTDYDNFNLLVWDEDAGDYVVGETLDNTGNEIPRTPNHTLNAIVDWRPLPGLTLTAEGVYESSYYADEMNRVEIDGHELLHLRARYEFDGPGGTRWSLFGRLENALDEDYYNSVRGHRDTNEDGAYDAEDVSIAVNPGRTWSAGLKAEF</sequence>
<dbReference type="PROSITE" id="PS52016">
    <property type="entry name" value="TONB_DEPENDENT_REC_3"/>
    <property type="match status" value="1"/>
</dbReference>
<keyword evidence="4 9" id="KW-0812">Transmembrane</keyword>
<dbReference type="InterPro" id="IPR000531">
    <property type="entry name" value="Beta-barrel_TonB"/>
</dbReference>
<keyword evidence="6 11" id="KW-0798">TonB box</keyword>
<evidence type="ECO:0000256" key="6">
    <source>
        <dbReference type="ARBA" id="ARBA00023077"/>
    </source>
</evidence>
<dbReference type="InterPro" id="IPR039426">
    <property type="entry name" value="TonB-dep_rcpt-like"/>
</dbReference>
<organism evidence="16 17">
    <name type="scientific">Thiohalorhabdus denitrificans</name>
    <dbReference type="NCBI Taxonomy" id="381306"/>
    <lineage>
        <taxon>Bacteria</taxon>
        <taxon>Pseudomonadati</taxon>
        <taxon>Pseudomonadota</taxon>
        <taxon>Gammaproteobacteria</taxon>
        <taxon>Thiohalorhabdales</taxon>
        <taxon>Thiohalorhabdaceae</taxon>
        <taxon>Thiohalorhabdus</taxon>
    </lineage>
</organism>
<feature type="domain" description="TonB-dependent receptor-like beta-barrel" evidence="14">
    <location>
        <begin position="263"/>
        <end position="688"/>
    </location>
</feature>
<dbReference type="InterPro" id="IPR037066">
    <property type="entry name" value="Plug_dom_sf"/>
</dbReference>
<keyword evidence="7 9" id="KW-0472">Membrane</keyword>
<evidence type="ECO:0000256" key="12">
    <source>
        <dbReference type="SAM" id="MobiDB-lite"/>
    </source>
</evidence>
<keyword evidence="3 9" id="KW-1134">Transmembrane beta strand</keyword>
<evidence type="ECO:0000259" key="15">
    <source>
        <dbReference type="Pfam" id="PF07715"/>
    </source>
</evidence>
<evidence type="ECO:0000256" key="8">
    <source>
        <dbReference type="ARBA" id="ARBA00023237"/>
    </source>
</evidence>
<accession>A0A0P9EPB2</accession>
<dbReference type="PANTHER" id="PTHR30069">
    <property type="entry name" value="TONB-DEPENDENT OUTER MEMBRANE RECEPTOR"/>
    <property type="match status" value="1"/>
</dbReference>
<comment type="subcellular location">
    <subcellularLocation>
        <location evidence="1 9">Cell outer membrane</location>
        <topology evidence="1 9">Multi-pass membrane protein</topology>
    </subcellularLocation>
</comment>